<keyword evidence="7 10" id="KW-0472">Membrane</keyword>
<keyword evidence="12" id="KW-1185">Reference proteome</keyword>
<evidence type="ECO:0000256" key="9">
    <source>
        <dbReference type="RuleBase" id="RU362091"/>
    </source>
</evidence>
<dbReference type="InterPro" id="IPR031155">
    <property type="entry name" value="DUR"/>
</dbReference>
<dbReference type="Pfam" id="PF00474">
    <property type="entry name" value="SSF"/>
    <property type="match status" value="1"/>
</dbReference>
<feature type="transmembrane region" description="Helical" evidence="10">
    <location>
        <begin position="224"/>
        <end position="247"/>
    </location>
</feature>
<dbReference type="GO" id="GO:0015204">
    <property type="term" value="F:urea transmembrane transporter activity"/>
    <property type="evidence" value="ECO:0007669"/>
    <property type="project" value="InterPro"/>
</dbReference>
<evidence type="ECO:0000256" key="2">
    <source>
        <dbReference type="ARBA" id="ARBA00006434"/>
    </source>
</evidence>
<comment type="subcellular location">
    <subcellularLocation>
        <location evidence="1">Membrane</location>
        <topology evidence="1">Multi-pass membrane protein</topology>
    </subcellularLocation>
</comment>
<keyword evidence="4 10" id="KW-0812">Transmembrane</keyword>
<evidence type="ECO:0000256" key="10">
    <source>
        <dbReference type="SAM" id="Phobius"/>
    </source>
</evidence>
<dbReference type="InterPro" id="IPR001734">
    <property type="entry name" value="Na/solute_symporter"/>
</dbReference>
<feature type="transmembrane region" description="Helical" evidence="10">
    <location>
        <begin position="156"/>
        <end position="174"/>
    </location>
</feature>
<reference evidence="11" key="1">
    <citation type="submission" date="2023-01" db="EMBL/GenBank/DDBJ databases">
        <title>The genome sequence of Kordiimonadaceae bacterium 6D33.</title>
        <authorList>
            <person name="Liu Y."/>
        </authorList>
    </citation>
    <scope>NUCLEOTIDE SEQUENCE</scope>
    <source>
        <strain evidence="11">6D33</strain>
    </source>
</reference>
<keyword evidence="3" id="KW-0813">Transport</keyword>
<keyword evidence="8" id="KW-0406">Ion transport</keyword>
<feature type="transmembrane region" description="Helical" evidence="10">
    <location>
        <begin position="186"/>
        <end position="204"/>
    </location>
</feature>
<dbReference type="PANTHER" id="PTHR46154">
    <property type="match status" value="1"/>
</dbReference>
<dbReference type="GO" id="GO:0016020">
    <property type="term" value="C:membrane"/>
    <property type="evidence" value="ECO:0007669"/>
    <property type="project" value="UniProtKB-SubCell"/>
</dbReference>
<dbReference type="CDD" id="cd11476">
    <property type="entry name" value="SLC5sbd_DUR3"/>
    <property type="match status" value="1"/>
</dbReference>
<evidence type="ECO:0000256" key="5">
    <source>
        <dbReference type="ARBA" id="ARBA00022847"/>
    </source>
</evidence>
<feature type="transmembrane region" description="Helical" evidence="10">
    <location>
        <begin position="12"/>
        <end position="31"/>
    </location>
</feature>
<keyword evidence="8" id="KW-0739">Sodium transport</keyword>
<feature type="transmembrane region" description="Helical" evidence="10">
    <location>
        <begin position="74"/>
        <end position="95"/>
    </location>
</feature>
<proteinExistence type="inferred from homology"/>
<dbReference type="PROSITE" id="PS50283">
    <property type="entry name" value="NA_SOLUT_SYMP_3"/>
    <property type="match status" value="1"/>
</dbReference>
<dbReference type="GO" id="GO:0006814">
    <property type="term" value="P:sodium ion transport"/>
    <property type="evidence" value="ECO:0007669"/>
    <property type="project" value="UniProtKB-KW"/>
</dbReference>
<sequence>MNANAVLPAYDAWIIIGAFSVLWVLIGWWLGRNNNSLEDYMLAGRKVGMGFAVATAMATWVTSNTTMTAPQLTYQLGIWGMVGYSLGAVGLILFAPLARRIRTLMPQGYTSGDFIRLRYGRTAWRVFLGISFFYSLGWLISLGMAGGLLINALSGIPYAYGMTVIVAICTLYTVFGGLKAVIGTDFIQTILILVGVVALGVLVVDEVGFETIHASLSEERPELLNMLLPASIMFLFNNLFFGVGEIFHSNVWWSRAFAFAPGVGFRAYLTAGVFWLPIPIVAGLIALAAPALGINVPSPDMVAPLVAGKLFGLFGGILVFVVVFAALASSLDSVLAATSDLIVKDIYKGHIRPAASDAELRKAAVWIIIGLGATTWALSLMRLATLGSLLHFTGAFVASTIWPIAVGLLYKRGNGVHATAAMLLGSVGGLAAYFTIGFYVAALVSAGISMAVMALAFLQRPSFDWANLTAARQSSTGDLS</sequence>
<accession>A0AAE9XVP3</accession>
<feature type="transmembrane region" description="Helical" evidence="10">
    <location>
        <begin position="389"/>
        <end position="409"/>
    </location>
</feature>
<evidence type="ECO:0000313" key="11">
    <source>
        <dbReference type="EMBL" id="WCL53859.1"/>
    </source>
</evidence>
<feature type="transmembrane region" description="Helical" evidence="10">
    <location>
        <begin position="43"/>
        <end position="62"/>
    </location>
</feature>
<comment type="similarity">
    <text evidence="2 9">Belongs to the sodium:solute symporter (SSF) (TC 2.A.21) family.</text>
</comment>
<dbReference type="Proteomes" id="UP001217500">
    <property type="component" value="Chromosome"/>
</dbReference>
<keyword evidence="5" id="KW-0769">Symport</keyword>
<evidence type="ECO:0000313" key="12">
    <source>
        <dbReference type="Proteomes" id="UP001217500"/>
    </source>
</evidence>
<feature type="transmembrane region" description="Helical" evidence="10">
    <location>
        <begin position="268"/>
        <end position="290"/>
    </location>
</feature>
<evidence type="ECO:0000256" key="1">
    <source>
        <dbReference type="ARBA" id="ARBA00004141"/>
    </source>
</evidence>
<dbReference type="InterPro" id="IPR038377">
    <property type="entry name" value="Na/Glc_symporter_sf"/>
</dbReference>
<dbReference type="GO" id="GO:0015293">
    <property type="term" value="F:symporter activity"/>
    <property type="evidence" value="ECO:0007669"/>
    <property type="project" value="UniProtKB-KW"/>
</dbReference>
<evidence type="ECO:0000256" key="3">
    <source>
        <dbReference type="ARBA" id="ARBA00022448"/>
    </source>
</evidence>
<keyword evidence="8" id="KW-0915">Sodium</keyword>
<dbReference type="EMBL" id="CP116805">
    <property type="protein sequence ID" value="WCL53859.1"/>
    <property type="molecule type" value="Genomic_DNA"/>
</dbReference>
<evidence type="ECO:0000256" key="7">
    <source>
        <dbReference type="ARBA" id="ARBA00023136"/>
    </source>
</evidence>
<protein>
    <submittedName>
        <fullName evidence="11">Sodium:solute symporter family protein</fullName>
    </submittedName>
</protein>
<dbReference type="RefSeq" id="WP_289503517.1">
    <property type="nucleotide sequence ID" value="NZ_CP116805.1"/>
</dbReference>
<dbReference type="InterPro" id="IPR018212">
    <property type="entry name" value="Na/solute_symporter_CS"/>
</dbReference>
<feature type="transmembrane region" description="Helical" evidence="10">
    <location>
        <begin position="126"/>
        <end position="150"/>
    </location>
</feature>
<feature type="transmembrane region" description="Helical" evidence="10">
    <location>
        <begin position="363"/>
        <end position="383"/>
    </location>
</feature>
<dbReference type="Gene3D" id="1.20.1730.10">
    <property type="entry name" value="Sodium/glucose cotransporter"/>
    <property type="match status" value="1"/>
</dbReference>
<dbReference type="AlphaFoldDB" id="A0AAE9XVP3"/>
<dbReference type="PANTHER" id="PTHR46154:SF4">
    <property type="entry name" value="UREA ACTIVE TRANSPORTER"/>
    <property type="match status" value="1"/>
</dbReference>
<dbReference type="KEGG" id="gso:PH603_15075"/>
<evidence type="ECO:0000256" key="6">
    <source>
        <dbReference type="ARBA" id="ARBA00022989"/>
    </source>
</evidence>
<organism evidence="11 12">
    <name type="scientific">Gimibacter soli</name>
    <dbReference type="NCBI Taxonomy" id="3024400"/>
    <lineage>
        <taxon>Bacteria</taxon>
        <taxon>Pseudomonadati</taxon>
        <taxon>Pseudomonadota</taxon>
        <taxon>Alphaproteobacteria</taxon>
        <taxon>Kordiimonadales</taxon>
        <taxon>Temperatibacteraceae</taxon>
        <taxon>Gimibacter</taxon>
    </lineage>
</organism>
<feature type="transmembrane region" description="Helical" evidence="10">
    <location>
        <begin position="440"/>
        <end position="458"/>
    </location>
</feature>
<dbReference type="PROSITE" id="PS00456">
    <property type="entry name" value="NA_SOLUT_SYMP_1"/>
    <property type="match status" value="1"/>
</dbReference>
<gene>
    <name evidence="11" type="ORF">PH603_15075</name>
</gene>
<feature type="transmembrane region" description="Helical" evidence="10">
    <location>
        <begin position="310"/>
        <end position="343"/>
    </location>
</feature>
<keyword evidence="6 10" id="KW-1133">Transmembrane helix</keyword>
<evidence type="ECO:0000256" key="4">
    <source>
        <dbReference type="ARBA" id="ARBA00022692"/>
    </source>
</evidence>
<evidence type="ECO:0000256" key="8">
    <source>
        <dbReference type="ARBA" id="ARBA00023201"/>
    </source>
</evidence>
<name>A0AAE9XVP3_9PROT</name>